<dbReference type="EMBL" id="JBBPBM010000067">
    <property type="protein sequence ID" value="KAK8514385.1"/>
    <property type="molecule type" value="Genomic_DNA"/>
</dbReference>
<feature type="region of interest" description="Disordered" evidence="1">
    <location>
        <begin position="78"/>
        <end position="102"/>
    </location>
</feature>
<sequence length="102" mass="11213">MVNGHQDQDASSLDQCDDAFQLETQLKCISERKLNCQLICGVNLALGELASYFVDLPSQCKKREGIIRSIASFAPVESASSHEYHPPSQMLQEGSSEAHTTE</sequence>
<organism evidence="2 3">
    <name type="scientific">Hibiscus sabdariffa</name>
    <name type="common">roselle</name>
    <dbReference type="NCBI Taxonomy" id="183260"/>
    <lineage>
        <taxon>Eukaryota</taxon>
        <taxon>Viridiplantae</taxon>
        <taxon>Streptophyta</taxon>
        <taxon>Embryophyta</taxon>
        <taxon>Tracheophyta</taxon>
        <taxon>Spermatophyta</taxon>
        <taxon>Magnoliopsida</taxon>
        <taxon>eudicotyledons</taxon>
        <taxon>Gunneridae</taxon>
        <taxon>Pentapetalae</taxon>
        <taxon>rosids</taxon>
        <taxon>malvids</taxon>
        <taxon>Malvales</taxon>
        <taxon>Malvaceae</taxon>
        <taxon>Malvoideae</taxon>
        <taxon>Hibiscus</taxon>
    </lineage>
</organism>
<evidence type="ECO:0000313" key="2">
    <source>
        <dbReference type="EMBL" id="KAK8514385.1"/>
    </source>
</evidence>
<feature type="compositionally biased region" description="Polar residues" evidence="1">
    <location>
        <begin position="89"/>
        <end position="102"/>
    </location>
</feature>
<protein>
    <submittedName>
        <fullName evidence="2">Uncharacterized protein</fullName>
    </submittedName>
</protein>
<comment type="caution">
    <text evidence="2">The sequence shown here is derived from an EMBL/GenBank/DDBJ whole genome shotgun (WGS) entry which is preliminary data.</text>
</comment>
<evidence type="ECO:0000313" key="3">
    <source>
        <dbReference type="Proteomes" id="UP001472677"/>
    </source>
</evidence>
<reference evidence="2 3" key="1">
    <citation type="journal article" date="2024" name="G3 (Bethesda)">
        <title>Genome assembly of Hibiscus sabdariffa L. provides insights into metabolisms of medicinal natural products.</title>
        <authorList>
            <person name="Kim T."/>
        </authorList>
    </citation>
    <scope>NUCLEOTIDE SEQUENCE [LARGE SCALE GENOMIC DNA]</scope>
    <source>
        <strain evidence="2">TK-2024</strain>
        <tissue evidence="2">Old leaves</tissue>
    </source>
</reference>
<dbReference type="Proteomes" id="UP001472677">
    <property type="component" value="Unassembled WGS sequence"/>
</dbReference>
<evidence type="ECO:0000256" key="1">
    <source>
        <dbReference type="SAM" id="MobiDB-lite"/>
    </source>
</evidence>
<gene>
    <name evidence="2" type="ORF">V6N12_009091</name>
</gene>
<keyword evidence="3" id="KW-1185">Reference proteome</keyword>
<proteinExistence type="predicted"/>
<name>A0ABR2C4P0_9ROSI</name>
<accession>A0ABR2C4P0</accession>